<reference evidence="7" key="2">
    <citation type="submission" date="2025-08" db="UniProtKB">
        <authorList>
            <consortium name="Ensembl"/>
        </authorList>
    </citation>
    <scope>IDENTIFICATION</scope>
</reference>
<dbReference type="SUPFAM" id="SSF57716">
    <property type="entry name" value="Glucocorticoid receptor-like (DNA-binding domain)"/>
    <property type="match status" value="1"/>
</dbReference>
<keyword evidence="4 5" id="KW-0238">DNA-binding</keyword>
<dbReference type="InterPro" id="IPR006612">
    <property type="entry name" value="THAP_Znf"/>
</dbReference>
<organism evidence="7 8">
    <name type="scientific">Nothobranchius furzeri</name>
    <name type="common">Turquoise killifish</name>
    <dbReference type="NCBI Taxonomy" id="105023"/>
    <lineage>
        <taxon>Eukaryota</taxon>
        <taxon>Metazoa</taxon>
        <taxon>Chordata</taxon>
        <taxon>Craniata</taxon>
        <taxon>Vertebrata</taxon>
        <taxon>Euteleostomi</taxon>
        <taxon>Actinopterygii</taxon>
        <taxon>Neopterygii</taxon>
        <taxon>Teleostei</taxon>
        <taxon>Neoteleostei</taxon>
        <taxon>Acanthomorphata</taxon>
        <taxon>Ovalentaria</taxon>
        <taxon>Atherinomorphae</taxon>
        <taxon>Cyprinodontiformes</taxon>
        <taxon>Nothobranchiidae</taxon>
        <taxon>Nothobranchius</taxon>
    </lineage>
</organism>
<dbReference type="GO" id="GO:0008270">
    <property type="term" value="F:zinc ion binding"/>
    <property type="evidence" value="ECO:0007669"/>
    <property type="project" value="UniProtKB-KW"/>
</dbReference>
<keyword evidence="8" id="KW-1185">Reference proteome</keyword>
<proteinExistence type="predicted"/>
<name>A0A8C6PVN3_NOTFU</name>
<evidence type="ECO:0000259" key="6">
    <source>
        <dbReference type="PROSITE" id="PS50950"/>
    </source>
</evidence>
<evidence type="ECO:0000256" key="1">
    <source>
        <dbReference type="ARBA" id="ARBA00022723"/>
    </source>
</evidence>
<dbReference type="GO" id="GO:0003677">
    <property type="term" value="F:DNA binding"/>
    <property type="evidence" value="ECO:0007669"/>
    <property type="project" value="UniProtKB-UniRule"/>
</dbReference>
<evidence type="ECO:0000313" key="8">
    <source>
        <dbReference type="Proteomes" id="UP000694548"/>
    </source>
</evidence>
<evidence type="ECO:0000256" key="5">
    <source>
        <dbReference type="PROSITE-ProRule" id="PRU00309"/>
    </source>
</evidence>
<reference evidence="7" key="3">
    <citation type="submission" date="2025-09" db="UniProtKB">
        <authorList>
            <consortium name="Ensembl"/>
        </authorList>
    </citation>
    <scope>IDENTIFICATION</scope>
</reference>
<evidence type="ECO:0000256" key="3">
    <source>
        <dbReference type="ARBA" id="ARBA00022833"/>
    </source>
</evidence>
<keyword evidence="2 5" id="KW-0863">Zinc-finger</keyword>
<evidence type="ECO:0000256" key="2">
    <source>
        <dbReference type="ARBA" id="ARBA00022771"/>
    </source>
</evidence>
<dbReference type="InterPro" id="IPR038441">
    <property type="entry name" value="THAP_Znf_sf"/>
</dbReference>
<evidence type="ECO:0000313" key="7">
    <source>
        <dbReference type="Ensembl" id="ENSNFUP00015049793.1"/>
    </source>
</evidence>
<dbReference type="Proteomes" id="UP000694548">
    <property type="component" value="Chromosome sgr16"/>
</dbReference>
<dbReference type="SMART" id="SM00980">
    <property type="entry name" value="THAP"/>
    <property type="match status" value="1"/>
</dbReference>
<dbReference type="Ensembl" id="ENSNFUT00015051935.1">
    <property type="protein sequence ID" value="ENSNFUP00015049793.1"/>
    <property type="gene ID" value="ENSNFUG00015023431.1"/>
</dbReference>
<dbReference type="AlphaFoldDB" id="A0A8C6PVN3"/>
<reference evidence="7" key="1">
    <citation type="submission" date="2014-08" db="EMBL/GenBank/DDBJ databases">
        <authorList>
            <person name="Senf B."/>
            <person name="Petzold A."/>
            <person name="Downie B.R."/>
            <person name="Koch P."/>
            <person name="Platzer M."/>
        </authorList>
    </citation>
    <scope>NUCLEOTIDE SEQUENCE [LARGE SCALE GENOMIC DNA]</scope>
    <source>
        <strain evidence="7">GRZ</strain>
    </source>
</reference>
<evidence type="ECO:0000256" key="4">
    <source>
        <dbReference type="ARBA" id="ARBA00023125"/>
    </source>
</evidence>
<dbReference type="Gene3D" id="6.20.210.20">
    <property type="entry name" value="THAP domain"/>
    <property type="match status" value="1"/>
</dbReference>
<accession>A0A8C6PVN3</accession>
<protein>
    <recommendedName>
        <fullName evidence="6">THAP-type domain-containing protein</fullName>
    </recommendedName>
</protein>
<dbReference type="GeneTree" id="ENSGT01030000235205"/>
<dbReference type="Pfam" id="PF05485">
    <property type="entry name" value="THAP"/>
    <property type="match status" value="1"/>
</dbReference>
<feature type="domain" description="THAP-type" evidence="6">
    <location>
        <begin position="1"/>
        <end position="88"/>
    </location>
</feature>
<keyword evidence="1" id="KW-0479">Metal-binding</keyword>
<keyword evidence="3" id="KW-0862">Zinc</keyword>
<dbReference type="PROSITE" id="PS50950">
    <property type="entry name" value="ZF_THAP"/>
    <property type="match status" value="1"/>
</dbReference>
<sequence length="103" mass="12267">MPVTCVAKGCENKPKAFCTRIFHVIPTDVEWRRAWFDAVGLPETPILENKRYMVCEEHLTKEDYFEKIQHSTQTMVRRLEKMAAPSLFCKQPKDENNWQRKCY</sequence>